<dbReference type="EMBL" id="GGEC01080558">
    <property type="protein sequence ID" value="MBX61042.1"/>
    <property type="molecule type" value="Transcribed_RNA"/>
</dbReference>
<protein>
    <submittedName>
        <fullName evidence="1">Uncharacterized protein</fullName>
    </submittedName>
</protein>
<sequence>MFVCLCVTPKEWYQSHRFYSSLLIF</sequence>
<reference evidence="1" key="1">
    <citation type="submission" date="2018-02" db="EMBL/GenBank/DDBJ databases">
        <title>Rhizophora mucronata_Transcriptome.</title>
        <authorList>
            <person name="Meera S.P."/>
            <person name="Sreeshan A."/>
            <person name="Augustine A."/>
        </authorList>
    </citation>
    <scope>NUCLEOTIDE SEQUENCE</scope>
    <source>
        <tissue evidence="1">Leaf</tissue>
    </source>
</reference>
<accession>A0A2P2Q264</accession>
<name>A0A2P2Q264_RHIMU</name>
<proteinExistence type="predicted"/>
<evidence type="ECO:0000313" key="1">
    <source>
        <dbReference type="EMBL" id="MBX61042.1"/>
    </source>
</evidence>
<organism evidence="1">
    <name type="scientific">Rhizophora mucronata</name>
    <name type="common">Asiatic mangrove</name>
    <dbReference type="NCBI Taxonomy" id="61149"/>
    <lineage>
        <taxon>Eukaryota</taxon>
        <taxon>Viridiplantae</taxon>
        <taxon>Streptophyta</taxon>
        <taxon>Embryophyta</taxon>
        <taxon>Tracheophyta</taxon>
        <taxon>Spermatophyta</taxon>
        <taxon>Magnoliopsida</taxon>
        <taxon>eudicotyledons</taxon>
        <taxon>Gunneridae</taxon>
        <taxon>Pentapetalae</taxon>
        <taxon>rosids</taxon>
        <taxon>fabids</taxon>
        <taxon>Malpighiales</taxon>
        <taxon>Rhizophoraceae</taxon>
        <taxon>Rhizophora</taxon>
    </lineage>
</organism>
<dbReference type="AlphaFoldDB" id="A0A2P2Q264"/>